<gene>
    <name evidence="2" type="ORF">TICRE_10490</name>
</gene>
<name>A0A1U7M6P7_TISCR</name>
<reference evidence="2 3" key="1">
    <citation type="submission" date="2016-02" db="EMBL/GenBank/DDBJ databases">
        <title>Genome sequence of Tissierella creatinophila DSM 6911.</title>
        <authorList>
            <person name="Poehlein A."/>
            <person name="Daniel R."/>
        </authorList>
    </citation>
    <scope>NUCLEOTIDE SEQUENCE [LARGE SCALE GENOMIC DNA]</scope>
    <source>
        <strain evidence="2 3">DSM 6911</strain>
    </source>
</reference>
<evidence type="ECO:0008006" key="4">
    <source>
        <dbReference type="Google" id="ProtNLM"/>
    </source>
</evidence>
<dbReference type="AlphaFoldDB" id="A0A1U7M6P7"/>
<dbReference type="RefSeq" id="WP_075725873.1">
    <property type="nucleotide sequence ID" value="NZ_LTDM01000013.1"/>
</dbReference>
<keyword evidence="3" id="KW-1185">Reference proteome</keyword>
<dbReference type="PANTHER" id="PTHR35146:SF1">
    <property type="entry name" value="UPF0178 PROTEIN YAII"/>
    <property type="match status" value="1"/>
</dbReference>
<dbReference type="EMBL" id="LTDM01000013">
    <property type="protein sequence ID" value="OLS02992.1"/>
    <property type="molecule type" value="Genomic_DNA"/>
</dbReference>
<evidence type="ECO:0000313" key="3">
    <source>
        <dbReference type="Proteomes" id="UP000186112"/>
    </source>
</evidence>
<comment type="similarity">
    <text evidence="1">Belongs to the UPF0178 family.</text>
</comment>
<dbReference type="Proteomes" id="UP000186112">
    <property type="component" value="Unassembled WGS sequence"/>
</dbReference>
<dbReference type="OrthoDB" id="9798918at2"/>
<dbReference type="Pfam" id="PF02639">
    <property type="entry name" value="DUF188"/>
    <property type="match status" value="1"/>
</dbReference>
<dbReference type="InterPro" id="IPR003791">
    <property type="entry name" value="UPF0178"/>
</dbReference>
<accession>A0A1U7M6P7</accession>
<dbReference type="PANTHER" id="PTHR35146">
    <property type="entry name" value="UPF0178 PROTEIN YAII"/>
    <property type="match status" value="1"/>
</dbReference>
<organism evidence="2 3">
    <name type="scientific">Tissierella creatinophila DSM 6911</name>
    <dbReference type="NCBI Taxonomy" id="1123403"/>
    <lineage>
        <taxon>Bacteria</taxon>
        <taxon>Bacillati</taxon>
        <taxon>Bacillota</taxon>
        <taxon>Tissierellia</taxon>
        <taxon>Tissierellales</taxon>
        <taxon>Tissierellaceae</taxon>
        <taxon>Tissierella</taxon>
    </lineage>
</organism>
<sequence>MRIYVDADGCPIVDIAIEIAKEYSLEIIVVKNFAHRINDSYASVISVDISNDSADFYIVNHVDKGDIVITQD</sequence>
<evidence type="ECO:0000313" key="2">
    <source>
        <dbReference type="EMBL" id="OLS02992.1"/>
    </source>
</evidence>
<proteinExistence type="inferred from homology"/>
<comment type="caution">
    <text evidence="2">The sequence shown here is derived from an EMBL/GenBank/DDBJ whole genome shotgun (WGS) entry which is preliminary data.</text>
</comment>
<protein>
    <recommendedName>
        <fullName evidence="4">YaiI/YqxD family protein</fullName>
    </recommendedName>
</protein>
<evidence type="ECO:0000256" key="1">
    <source>
        <dbReference type="ARBA" id="ARBA00008522"/>
    </source>
</evidence>